<dbReference type="InterPro" id="IPR028994">
    <property type="entry name" value="Integrin_alpha_N"/>
</dbReference>
<keyword evidence="2" id="KW-0964">Secreted</keyword>
<keyword evidence="8" id="KW-1185">Reference proteome</keyword>
<proteinExistence type="predicted"/>
<sequence>MKRINVLAIVAYLFTSTLWGENLVGSLGGELNVTNTGAATYSLPISVIDGVAGMAPNLSIDYDSTSGNGLLGKGFTIGGLSSITRMATSMDVDGYHDGIDFDDNDRFALDGQRLVCISGTYGLDNSEYATEIDSFVKVTAYGQSQSGPKYFVVQTKEGLTKYYGQTNASSLVFNTSGHPDKGAKLTWLLDKIEDSSGNSITFTYSQDPSSELRYISGIQYGSASHRLGVVFVTEARADKIPHYVSGTDFSLSRRLRAIQVTNGGIISHQYVLEYTNAPLPEVSKLEAIEYRDFSTGKTMATSFEWQENTRSKTFQPREKWYTFQSEAEAYIQNRSDAGHIYADLIDMDGDGLLDRVYKDHPTLGGGIYVARNISSLNSSNGNGFAAAERWFYSSSKDEQNRLVWTNDSNICSMMVDVNGDGLIDKIDHCDYANGLDYGLWVSLNTGNGFSQKSKWLSYAEGQYAYPRITDGFQIYGDLIDMNGDGLVDRVSHYNPTASGNKYGMWVYLNQGNHFGAAQRWFTCENEAPEQARIEWVSDSDTLSKLIDINGDGLPDKLDHRNYAVDNGYGIWVSVNNGSGFEPMKLWLATSDGSESDIQHRSGGSSIRRDLVDMNGDGLVDRVVYSYGGSEGLWVHLNTGNGFENTPKLWFKSDRSEQNFVEWVLDSDVVSRLVDMNGDGLVDKVNHCKYSTTNGDDYGIWVSINNGSGFNQMQKWLNTGLNSESDLKEVNGNNTRRDLVDINGDGLLDRVSYYNNSSSSNEYGLWVNLNKGDGFESNARRWLYSSFDEQNYPLWVSNSSTRSKLVDINGDGLLDKIDHRNYENSNDFGLHVSLNANKPAAITKITSSMGVETKIVYSPLTDLTIYSQIEHDALPPIVSMPTKMLAVSAVLKDSGTLNSAGEKIFYETSYTYSDAKFHTRGRGFLGFRIFLSRDEVTGLARTEMVRHDFPYTGMVISSSTEHWATGQILSRTENTLDAKVLNGGKTLFPYFKKSEEWKAEFNPGVTIYHEPQSEILEYMEANAYGHTTTTNDFDSHGNNIKIVMDFGDGYKQTTVNQYAYDDVSKWYIGRLSKATVTSVAPDTTDQNETIVRSSSFTYDTKGLLHTETVESGNALAVTTTYTRDNQGRVIKTTVDPADGSAIITSESSNLDPSGRFYLTSENAYGHASHVTYDKYGRLATATDPNGLTTSYEYDELGRVTREDRPDGTWTTTSYTHDTSVTVSGSGTSSYIRSAYKVTINSSAAPQSVTWYDAQARPIRTASQDFDGNWVYQDTYYNEKGQTVSVSENYYWGDSKRWTTTLYDELGRSYLATAPDGTQMKTVYNGRTTTTINNYVEGSSDKDKNQTTVTILNAKGKAASVTSYNDANQALVLQYRYDGVGNILETEDSEGNVTKMVYDKLGNQIELHDPSMGIWEYAYNALGQLTETEDAIGNTTTKTYDDLGRVTQEVVDTVDSTIPTLTRDFYYDGVGGANYRKYGALYLEKSSDGFRRMHYYDDLNREFLTVQKIEGRWFYQQTDFDQYSRPIRLTHYWRPPSLDDALKTHYRAWYSHSQETVYNSRSFVTEVRDSNGKTWWSDPEYNVDGQLVSYLAGNGLKTTNVYDADSQLLERIYVKNGSTTVFDHSYTINKVGNLTRRTDNKNGLGETFTFDRLNRMRSSKVDGENAVWSSYDDLGNIQSRGGVGSYSYTGSSPFRVTSAGGRSFLYDANGAITQVTGSSTGEIKWAGFHKPLHMEVADKRSTFGYDSGNNRVTQTRQEYDQGTWLDKTRKTYVGALFEQEHQWNYDHATPKWDISYTRIYISTPAGVIGSWVKKADLDLPEENYFHRDHLGSVIAITDKDRTISKEFSYDAWGRARDASDWAGFINAERDSATDRGFTGHEMLDGLGLIHMNGRIYDPILGRFLSADPNIQSPSNLQNYNRYSYVLNNPISMTDPSGFFFKKLFKKIKSFVKTYWKTIVSTVLSAFLGPIAVALFQITVSAIEGGLKGALITTASIALTMGIAQGAGPKESLFVNPAKEVVRATAHGVTQGGIAELSGGDFGDGFVSGFSGSIAGSLMKGSSIDGAGSDKLIARTAVAAVAGGMAAEITGGSFINGAHTAAFVHLLNNEASRQIQRMKLEALEEKIRHGLSKNKKGDPFFISTSEFKKLMYLNYLRVRDMDVSDMTSSEFTDYIGSKANDNVIFFPYASTRFIIGDNNLQDVGGNINYLVIGMAFAARGDKGSFTMYSASNVNMTSAIMVYNTYSAISGAVGLTNHSVGHNLDQAFLGSAQSWSQTGFRYYKENNEARKEMDKW</sequence>
<dbReference type="InterPro" id="IPR006530">
    <property type="entry name" value="YD"/>
</dbReference>
<evidence type="ECO:0000259" key="5">
    <source>
        <dbReference type="Pfam" id="PF12256"/>
    </source>
</evidence>
<dbReference type="PANTHER" id="PTHR32305">
    <property type="match status" value="1"/>
</dbReference>
<keyword evidence="4" id="KW-0843">Virulence</keyword>
<dbReference type="PANTHER" id="PTHR32305:SF15">
    <property type="entry name" value="PROTEIN RHSA-RELATED"/>
    <property type="match status" value="1"/>
</dbReference>
<evidence type="ECO:0000313" key="7">
    <source>
        <dbReference type="EMBL" id="MFD2277381.1"/>
    </source>
</evidence>
<dbReference type="SUPFAM" id="SSF69318">
    <property type="entry name" value="Integrin alpha N-terminal domain"/>
    <property type="match status" value="1"/>
</dbReference>
<dbReference type="InterPro" id="IPR022385">
    <property type="entry name" value="Rhs_assc_core"/>
</dbReference>
<comment type="caution">
    <text evidence="7">The sequence shown here is derived from an EMBL/GenBank/DDBJ whole genome shotgun (WGS) entry which is preliminary data.</text>
</comment>
<comment type="subcellular location">
    <subcellularLocation>
        <location evidence="1">Secreted</location>
    </subcellularLocation>
</comment>
<dbReference type="Pfam" id="PF25023">
    <property type="entry name" value="TEN_YD-shell"/>
    <property type="match status" value="1"/>
</dbReference>
<dbReference type="Gene3D" id="2.180.10.10">
    <property type="entry name" value="RHS repeat-associated core"/>
    <property type="match status" value="2"/>
</dbReference>
<evidence type="ECO:0000259" key="6">
    <source>
        <dbReference type="Pfam" id="PF25023"/>
    </source>
</evidence>
<accession>A0ABW5E422</accession>
<evidence type="ECO:0000256" key="3">
    <source>
        <dbReference type="ARBA" id="ARBA00022737"/>
    </source>
</evidence>
<feature type="domain" description="Teneurin-like YD-shell" evidence="6">
    <location>
        <begin position="1822"/>
        <end position="1928"/>
    </location>
</feature>
<name>A0ABW5E422_9BACT</name>
<evidence type="ECO:0000256" key="2">
    <source>
        <dbReference type="ARBA" id="ARBA00022525"/>
    </source>
</evidence>
<evidence type="ECO:0000256" key="1">
    <source>
        <dbReference type="ARBA" id="ARBA00004613"/>
    </source>
</evidence>
<dbReference type="InterPro" id="IPR003284">
    <property type="entry name" value="Sal_SpvB"/>
</dbReference>
<dbReference type="RefSeq" id="WP_377093833.1">
    <property type="nucleotide sequence ID" value="NZ_JBHSJM010000001.1"/>
</dbReference>
<dbReference type="InterPro" id="IPR031325">
    <property type="entry name" value="RHS_repeat"/>
</dbReference>
<dbReference type="Pfam" id="PF03534">
    <property type="entry name" value="SpvB"/>
    <property type="match status" value="1"/>
</dbReference>
<feature type="domain" description="Insecticide toxin TcdB middle/N-terminal" evidence="5">
    <location>
        <begin position="793"/>
        <end position="944"/>
    </location>
</feature>
<dbReference type="InterPro" id="IPR050708">
    <property type="entry name" value="T6SS_VgrG/RHS"/>
</dbReference>
<dbReference type="Pfam" id="PF05593">
    <property type="entry name" value="RHS_repeat"/>
    <property type="match status" value="2"/>
</dbReference>
<gene>
    <name evidence="7" type="ORF">ACFSQZ_12945</name>
</gene>
<dbReference type="EMBL" id="JBHUJC010000041">
    <property type="protein sequence ID" value="MFD2277381.1"/>
    <property type="molecule type" value="Genomic_DNA"/>
</dbReference>
<dbReference type="InterPro" id="IPR056823">
    <property type="entry name" value="TEN-like_YD-shell"/>
</dbReference>
<keyword evidence="3" id="KW-0677">Repeat</keyword>
<evidence type="ECO:0000313" key="8">
    <source>
        <dbReference type="Proteomes" id="UP001597297"/>
    </source>
</evidence>
<reference evidence="8" key="1">
    <citation type="journal article" date="2019" name="Int. J. Syst. Evol. Microbiol.">
        <title>The Global Catalogue of Microorganisms (GCM) 10K type strain sequencing project: providing services to taxonomists for standard genome sequencing and annotation.</title>
        <authorList>
            <consortium name="The Broad Institute Genomics Platform"/>
            <consortium name="The Broad Institute Genome Sequencing Center for Infectious Disease"/>
            <person name="Wu L."/>
            <person name="Ma J."/>
        </authorList>
    </citation>
    <scope>NUCLEOTIDE SEQUENCE [LARGE SCALE GENOMIC DNA]</scope>
    <source>
        <strain evidence="8">JCM 16545</strain>
    </source>
</reference>
<dbReference type="Proteomes" id="UP001597297">
    <property type="component" value="Unassembled WGS sequence"/>
</dbReference>
<dbReference type="Pfam" id="PF12256">
    <property type="entry name" value="TcdB_toxin_midN"/>
    <property type="match status" value="1"/>
</dbReference>
<dbReference type="InterPro" id="IPR022045">
    <property type="entry name" value="TcdB_toxin_mid/N"/>
</dbReference>
<protein>
    <submittedName>
        <fullName evidence="7">Toxin TcdB middle/N-terminal domain-containing protein</fullName>
    </submittedName>
</protein>
<dbReference type="NCBIfam" id="TIGR03696">
    <property type="entry name" value="Rhs_assc_core"/>
    <property type="match status" value="1"/>
</dbReference>
<organism evidence="7 8">
    <name type="scientific">Rubritalea spongiae</name>
    <dbReference type="NCBI Taxonomy" id="430797"/>
    <lineage>
        <taxon>Bacteria</taxon>
        <taxon>Pseudomonadati</taxon>
        <taxon>Verrucomicrobiota</taxon>
        <taxon>Verrucomicrobiia</taxon>
        <taxon>Verrucomicrobiales</taxon>
        <taxon>Rubritaleaceae</taxon>
        <taxon>Rubritalea</taxon>
    </lineage>
</organism>
<evidence type="ECO:0000256" key="4">
    <source>
        <dbReference type="ARBA" id="ARBA00023026"/>
    </source>
</evidence>
<dbReference type="NCBIfam" id="TIGR01643">
    <property type="entry name" value="YD_repeat_2x"/>
    <property type="match status" value="4"/>
</dbReference>